<keyword evidence="1 4" id="KW-0349">Heme</keyword>
<protein>
    <submittedName>
        <fullName evidence="7">Cytochrome c</fullName>
    </submittedName>
</protein>
<feature type="region of interest" description="Disordered" evidence="5">
    <location>
        <begin position="472"/>
        <end position="503"/>
    </location>
</feature>
<dbReference type="Gene3D" id="1.10.760.10">
    <property type="entry name" value="Cytochrome c-like domain"/>
    <property type="match status" value="1"/>
</dbReference>
<evidence type="ECO:0000256" key="5">
    <source>
        <dbReference type="SAM" id="MobiDB-lite"/>
    </source>
</evidence>
<dbReference type="EMBL" id="SNVJ01000020">
    <property type="protein sequence ID" value="MXP65339.1"/>
    <property type="molecule type" value="Genomic_DNA"/>
</dbReference>
<dbReference type="SUPFAM" id="SSF46626">
    <property type="entry name" value="Cytochrome c"/>
    <property type="match status" value="1"/>
</dbReference>
<dbReference type="RefSeq" id="WP_160938749.1">
    <property type="nucleotide sequence ID" value="NZ_SNVJ01000020.1"/>
</dbReference>
<dbReference type="PANTHER" id="PTHR30600:SF9">
    <property type="entry name" value="BLR7738 PROTEIN"/>
    <property type="match status" value="1"/>
</dbReference>
<keyword evidence="8" id="KW-1185">Reference proteome</keyword>
<evidence type="ECO:0000256" key="4">
    <source>
        <dbReference type="PROSITE-ProRule" id="PRU00433"/>
    </source>
</evidence>
<dbReference type="GO" id="GO:0009055">
    <property type="term" value="F:electron transfer activity"/>
    <property type="evidence" value="ECO:0007669"/>
    <property type="project" value="InterPro"/>
</dbReference>
<feature type="domain" description="Cytochrome c" evidence="6">
    <location>
        <begin position="313"/>
        <end position="519"/>
    </location>
</feature>
<dbReference type="InterPro" id="IPR051395">
    <property type="entry name" value="Cytochrome_c_Peroxidase/MauG"/>
</dbReference>
<dbReference type="PANTHER" id="PTHR30600">
    <property type="entry name" value="CYTOCHROME C PEROXIDASE-RELATED"/>
    <property type="match status" value="1"/>
</dbReference>
<evidence type="ECO:0000256" key="3">
    <source>
        <dbReference type="ARBA" id="ARBA00023004"/>
    </source>
</evidence>
<dbReference type="OrthoDB" id="417271at2"/>
<evidence type="ECO:0000256" key="1">
    <source>
        <dbReference type="ARBA" id="ARBA00022617"/>
    </source>
</evidence>
<feature type="compositionally biased region" description="Basic and acidic residues" evidence="5">
    <location>
        <begin position="472"/>
        <end position="481"/>
    </location>
</feature>
<dbReference type="InterPro" id="IPR036909">
    <property type="entry name" value="Cyt_c-like_dom_sf"/>
</dbReference>
<dbReference type="InterPro" id="IPR009056">
    <property type="entry name" value="Cyt_c-like_dom"/>
</dbReference>
<dbReference type="Proteomes" id="UP000460715">
    <property type="component" value="Unassembled WGS sequence"/>
</dbReference>
<dbReference type="GO" id="GO:0046872">
    <property type="term" value="F:metal ion binding"/>
    <property type="evidence" value="ECO:0007669"/>
    <property type="project" value="UniProtKB-KW"/>
</dbReference>
<reference evidence="7 8" key="1">
    <citation type="submission" date="2019-03" db="EMBL/GenBank/DDBJ databases">
        <title>Roseomonas sp. a novel Roseomonas species isolated from Sea whip Gorgonian.</title>
        <authorList>
            <person name="Li F."/>
            <person name="Pan X."/>
            <person name="Huang S."/>
            <person name="Li Z."/>
            <person name="Meng B."/>
        </authorList>
    </citation>
    <scope>NUCLEOTIDE SEQUENCE [LARGE SCALE GENOMIC DNA]</scope>
    <source>
        <strain evidence="7 8">M0104</strain>
    </source>
</reference>
<evidence type="ECO:0000256" key="2">
    <source>
        <dbReference type="ARBA" id="ARBA00022723"/>
    </source>
</evidence>
<keyword evidence="3 4" id="KW-0408">Iron</keyword>
<accession>A0A845BPK6</accession>
<dbReference type="GO" id="GO:0004130">
    <property type="term" value="F:cytochrome-c peroxidase activity"/>
    <property type="evidence" value="ECO:0007669"/>
    <property type="project" value="TreeGrafter"/>
</dbReference>
<evidence type="ECO:0000313" key="8">
    <source>
        <dbReference type="Proteomes" id="UP000460715"/>
    </source>
</evidence>
<dbReference type="AlphaFoldDB" id="A0A845BPK6"/>
<keyword evidence="2 4" id="KW-0479">Metal-binding</keyword>
<dbReference type="GO" id="GO:0020037">
    <property type="term" value="F:heme binding"/>
    <property type="evidence" value="ECO:0007669"/>
    <property type="project" value="InterPro"/>
</dbReference>
<dbReference type="PROSITE" id="PS51007">
    <property type="entry name" value="CYTC"/>
    <property type="match status" value="1"/>
</dbReference>
<gene>
    <name evidence="7" type="ORF">E0493_18485</name>
</gene>
<name>A0A845BPK6_9PROT</name>
<organism evidence="7 8">
    <name type="scientific">Teichococcus coralli</name>
    <dbReference type="NCBI Taxonomy" id="2545983"/>
    <lineage>
        <taxon>Bacteria</taxon>
        <taxon>Pseudomonadati</taxon>
        <taxon>Pseudomonadota</taxon>
        <taxon>Alphaproteobacteria</taxon>
        <taxon>Acetobacterales</taxon>
        <taxon>Roseomonadaceae</taxon>
        <taxon>Roseomonas</taxon>
    </lineage>
</organism>
<evidence type="ECO:0000313" key="7">
    <source>
        <dbReference type="EMBL" id="MXP65339.1"/>
    </source>
</evidence>
<evidence type="ECO:0000259" key="6">
    <source>
        <dbReference type="PROSITE" id="PS51007"/>
    </source>
</evidence>
<proteinExistence type="predicted"/>
<comment type="caution">
    <text evidence="7">The sequence shown here is derived from an EMBL/GenBank/DDBJ whole genome shotgun (WGS) entry which is preliminary data.</text>
</comment>
<dbReference type="Pfam" id="PF21419">
    <property type="entry name" value="RoxA-like_Cyt-c"/>
    <property type="match status" value="1"/>
</dbReference>
<sequence length="519" mass="57106">MSGRAPRRRVWRLAALVAALLLAAGAASYRWYAADIPQRFDDPVQQFKYGSTGGDRLAGIPLGIFRALPALCRDYLPGEGWESLGFLYEPGTDRPVGTSLRRTLGFERVSLNCATCHVGTYRTEAGAPPVMVPGMPANQLDLVGFARFLGNCALDERFNPWQVIQAAEEAGARYNPVERLLLQYVAVPALKEGVILARFRLRFLGQEVEAGPGRFDTFGPLKALLNWPLELLPARQRVGIVDFPSLWLQAPRQGMHLHWDGNNDSVEERNRSAGFGTGAVPALADDASLAAIAAWLRTPRNVPPPWPFPVDPARAARGAALYAGLCAGCHGASGRDFSGARVGQVEPIEAIRTDPCRLDNYTAALAEEQGNLYAAYPDKRFTHFRKTHGYANAPLDGLWLRAPYLHNGSVPTLRDLLEPAERRPAAFWRGNDLLDRDRLGFVSDMAEVEGRRFFRYETRCTGDAALCAREANPENRHDDNRCPAGRWAGNSNRGHDGPAYGTDLPASDKDALVEFLKTF</sequence>